<dbReference type="AlphaFoldDB" id="A0A081FUW2"/>
<evidence type="ECO:0000313" key="6">
    <source>
        <dbReference type="Proteomes" id="UP000028252"/>
    </source>
</evidence>
<dbReference type="SMART" id="SM00895">
    <property type="entry name" value="FCD"/>
    <property type="match status" value="1"/>
</dbReference>
<evidence type="ECO:0000313" key="5">
    <source>
        <dbReference type="EMBL" id="KEA62317.1"/>
    </source>
</evidence>
<proteinExistence type="predicted"/>
<gene>
    <name evidence="5" type="ORF">ADIMK_3457</name>
</gene>
<dbReference type="STRING" id="1232683.ADIMK_3457"/>
<keyword evidence="1" id="KW-0805">Transcription regulation</keyword>
<dbReference type="InterPro" id="IPR011711">
    <property type="entry name" value="GntR_C"/>
</dbReference>
<dbReference type="PANTHER" id="PTHR43537:SF20">
    <property type="entry name" value="HTH-TYPE TRANSCRIPTIONAL REPRESSOR GLAR"/>
    <property type="match status" value="1"/>
</dbReference>
<dbReference type="InterPro" id="IPR008920">
    <property type="entry name" value="TF_FadR/GntR_C"/>
</dbReference>
<dbReference type="Proteomes" id="UP000028252">
    <property type="component" value="Unassembled WGS sequence"/>
</dbReference>
<evidence type="ECO:0000256" key="1">
    <source>
        <dbReference type="ARBA" id="ARBA00023015"/>
    </source>
</evidence>
<protein>
    <submittedName>
        <fullName evidence="5">Transcriptional regulator, GntR family</fullName>
    </submittedName>
</protein>
<dbReference type="SUPFAM" id="SSF48008">
    <property type="entry name" value="GntR ligand-binding domain-like"/>
    <property type="match status" value="1"/>
</dbReference>
<dbReference type="EMBL" id="JMQN01000050">
    <property type="protein sequence ID" value="KEA62317.1"/>
    <property type="molecule type" value="Genomic_DNA"/>
</dbReference>
<evidence type="ECO:0000259" key="4">
    <source>
        <dbReference type="SMART" id="SM00895"/>
    </source>
</evidence>
<evidence type="ECO:0000256" key="2">
    <source>
        <dbReference type="ARBA" id="ARBA00023125"/>
    </source>
</evidence>
<keyword evidence="6" id="KW-1185">Reference proteome</keyword>
<dbReference type="PANTHER" id="PTHR43537">
    <property type="entry name" value="TRANSCRIPTIONAL REGULATOR, GNTR FAMILY"/>
    <property type="match status" value="1"/>
</dbReference>
<keyword evidence="3" id="KW-0804">Transcription</keyword>
<evidence type="ECO:0000256" key="3">
    <source>
        <dbReference type="ARBA" id="ARBA00023163"/>
    </source>
</evidence>
<dbReference type="Gene3D" id="1.20.120.530">
    <property type="entry name" value="GntR ligand-binding domain-like"/>
    <property type="match status" value="1"/>
</dbReference>
<comment type="caution">
    <text evidence="5">The sequence shown here is derived from an EMBL/GenBank/DDBJ whole genome shotgun (WGS) entry which is preliminary data.</text>
</comment>
<reference evidence="5 6" key="1">
    <citation type="submission" date="2014-04" db="EMBL/GenBank/DDBJ databases">
        <title>Marinobacterium kochiensis sp. nov., isolated from sediment sample collected from Kochi backwaters in Kerala, India.</title>
        <authorList>
            <person name="Singh A."/>
            <person name="Pinnaka A.K."/>
        </authorList>
    </citation>
    <scope>NUCLEOTIDE SEQUENCE [LARGE SCALE GENOMIC DNA]</scope>
    <source>
        <strain evidence="5 6">AK27</strain>
    </source>
</reference>
<keyword evidence="2" id="KW-0238">DNA-binding</keyword>
<sequence length="172" mass="19765">MAAEGLVTRKGQRGYWAAPVSVDEFVDVARLREMLEVDAFRQSIQHGDLDWEANIAGARHRELAVRKQAEGHYSEYAGELIRENRRFHMALISGCPSIWQLRFISTLYDQSERFRRLSLISLADTRPASGDEHGAIMEAAFRRDEKEACALLKTHIEHSNQRVIDTLFPQQR</sequence>
<feature type="domain" description="GntR C-terminal" evidence="4">
    <location>
        <begin position="27"/>
        <end position="158"/>
    </location>
</feature>
<dbReference type="GO" id="GO:0003677">
    <property type="term" value="F:DNA binding"/>
    <property type="evidence" value="ECO:0007669"/>
    <property type="project" value="UniProtKB-KW"/>
</dbReference>
<dbReference type="PATRIC" id="fig|1232683.4.peg.3401"/>
<organism evidence="5 6">
    <name type="scientific">Marinobacterium lacunae</name>
    <dbReference type="NCBI Taxonomy" id="1232683"/>
    <lineage>
        <taxon>Bacteria</taxon>
        <taxon>Pseudomonadati</taxon>
        <taxon>Pseudomonadota</taxon>
        <taxon>Gammaproteobacteria</taxon>
        <taxon>Oceanospirillales</taxon>
        <taxon>Oceanospirillaceae</taxon>
        <taxon>Marinobacterium</taxon>
    </lineage>
</organism>
<name>A0A081FUW2_9GAMM</name>
<dbReference type="Pfam" id="PF07729">
    <property type="entry name" value="FCD"/>
    <property type="match status" value="1"/>
</dbReference>
<accession>A0A081FUW2</accession>
<dbReference type="eggNOG" id="COG1802">
    <property type="taxonomic scope" value="Bacteria"/>
</dbReference>